<reference evidence="3" key="1">
    <citation type="journal article" date="2015" name="Proc. Natl. Acad. Sci. U.S.A.">
        <title>Genome sequence of the Asian Tiger mosquito, Aedes albopictus, reveals insights into its biology, genetics, and evolution.</title>
        <authorList>
            <person name="Chen X.G."/>
            <person name="Jiang X."/>
            <person name="Gu J."/>
            <person name="Xu M."/>
            <person name="Wu Y."/>
            <person name="Deng Y."/>
            <person name="Zhang C."/>
            <person name="Bonizzoni M."/>
            <person name="Dermauw W."/>
            <person name="Vontas J."/>
            <person name="Armbruster P."/>
            <person name="Huang X."/>
            <person name="Yang Y."/>
            <person name="Zhang H."/>
            <person name="He W."/>
            <person name="Peng H."/>
            <person name="Liu Y."/>
            <person name="Wu K."/>
            <person name="Chen J."/>
            <person name="Lirakis M."/>
            <person name="Topalis P."/>
            <person name="Van Leeuwen T."/>
            <person name="Hall A.B."/>
            <person name="Jiang X."/>
            <person name="Thorpe C."/>
            <person name="Mueller R.L."/>
            <person name="Sun C."/>
            <person name="Waterhouse R.M."/>
            <person name="Yan G."/>
            <person name="Tu Z.J."/>
            <person name="Fang X."/>
            <person name="James A.A."/>
        </authorList>
    </citation>
    <scope>NUCLEOTIDE SEQUENCE [LARGE SCALE GENOMIC DNA]</scope>
    <source>
        <strain evidence="3">Foshan</strain>
    </source>
</reference>
<feature type="compositionally biased region" description="Polar residues" evidence="1">
    <location>
        <begin position="233"/>
        <end position="242"/>
    </location>
</feature>
<dbReference type="PANTHER" id="PTHR21356">
    <property type="entry name" value="ARMADILLO REPEAT CONTAINING 2"/>
    <property type="match status" value="1"/>
</dbReference>
<dbReference type="InterPro" id="IPR011989">
    <property type="entry name" value="ARM-like"/>
</dbReference>
<dbReference type="PANTHER" id="PTHR21356:SF1">
    <property type="entry name" value="ARMADILLO REPEAT-CONTAINING PROTEIN 2"/>
    <property type="match status" value="1"/>
</dbReference>
<reference evidence="2" key="2">
    <citation type="submission" date="2025-05" db="UniProtKB">
        <authorList>
            <consortium name="EnsemblMetazoa"/>
        </authorList>
    </citation>
    <scope>IDENTIFICATION</scope>
    <source>
        <strain evidence="2">Foshan</strain>
    </source>
</reference>
<dbReference type="SUPFAM" id="SSF48371">
    <property type="entry name" value="ARM repeat"/>
    <property type="match status" value="1"/>
</dbReference>
<feature type="region of interest" description="Disordered" evidence="1">
    <location>
        <begin position="170"/>
        <end position="259"/>
    </location>
</feature>
<dbReference type="EnsemblMetazoa" id="AALFPA23_013323.R19293">
    <property type="protein sequence ID" value="AALFPA23_013323.P19293"/>
    <property type="gene ID" value="AALFPA23_013323"/>
</dbReference>
<evidence type="ECO:0008006" key="4">
    <source>
        <dbReference type="Google" id="ProtNLM"/>
    </source>
</evidence>
<dbReference type="RefSeq" id="XP_062715147.1">
    <property type="nucleotide sequence ID" value="XM_062859163.1"/>
</dbReference>
<dbReference type="InterPro" id="IPR038905">
    <property type="entry name" value="ARMC2"/>
</dbReference>
<dbReference type="Gene3D" id="1.25.10.10">
    <property type="entry name" value="Leucine-rich Repeat Variant"/>
    <property type="match status" value="1"/>
</dbReference>
<evidence type="ECO:0000313" key="3">
    <source>
        <dbReference type="Proteomes" id="UP000069940"/>
    </source>
</evidence>
<keyword evidence="3" id="KW-1185">Reference proteome</keyword>
<dbReference type="Proteomes" id="UP000069940">
    <property type="component" value="Unassembled WGS sequence"/>
</dbReference>
<proteinExistence type="predicted"/>
<dbReference type="InterPro" id="IPR016024">
    <property type="entry name" value="ARM-type_fold"/>
</dbReference>
<dbReference type="InterPro" id="IPR000225">
    <property type="entry name" value="Armadillo"/>
</dbReference>
<sequence>MQNSRLNGDPSFVFLNGGVTPGDGKRRLVRKTSAEIVSEAKSMLAGGGTRLVSARRPITPREPRRQLYGRVAPPGRPPSAFSLKYLQLESRALPSLEPIQSTIQTNGVVRSESVDDLGEYDSTNNNGPRSKLPALLKVPGKQAGSLDNLSECMPPRKDFKPPTAALTPQFSLNAEPKPLNEKRPPPLDGTCSGNVATAPSGPSPPNSIVKNHPLKRRQFQSLDERNTPEAEKSSSLGSARQSESAKMDHQEQKVKLSKSNDLLAQSSTEALLEMLKAHAGIKECTDETASHINGILGELFSRVKGSKGSWRGAVLGALYGLVEANSAKILLSVARVVLALNVTGSNLTGACKLVFKIARNENNDVLFADSDVPELLVDGLGRASPADEPEACIYGYGAIRFLAGSAASVSLKAKPENVSRENSSRQKSLACRLARHGLVQLMILHLKMLNELGSAEKLSGPPLHALFQLSGALRTLAGVPAIGNGMAATRSLLLSTNPQIKETPDGEMIQLELAGPLLVRAAEMCIDEPEVQANVIRTLSVLSERPECCEQLADAAARLGILLGSISETSPTVDKGLAAANRLGYILGNIMTRWDTARLQFYMNDVSMEAILNALEYYSHKRLTIKNQMGDAVVDVLTKLVRVIANISVNGDVGYGLSNKPPLGEILLNILLKVKDVKEPEMEELLFATLGALHNLSYYYEPSDNPLQFNHHGSMADRLKDICGVLCNILNSNSNPARSEAARVLGNMTRNTVARQAFCSENGLKILVECLEANDVELMVTSCGVLVNILGDSERRTPFREIQGPIVLRKLLQRGVTNQDWILAGITCQALWNYLIDSGNVVHALGENEVDFICGDLADCLDEEKLFNGEEPDVLWEEFAPVATDLLERLQSCMSVENSPCLSSDDEGDIMNREQVDSWGKQYKQWLQQ</sequence>
<dbReference type="SMART" id="SM00185">
    <property type="entry name" value="ARM"/>
    <property type="match status" value="4"/>
</dbReference>
<feature type="compositionally biased region" description="Basic and acidic residues" evidence="1">
    <location>
        <begin position="243"/>
        <end position="254"/>
    </location>
</feature>
<organism evidence="2 3">
    <name type="scientific">Aedes albopictus</name>
    <name type="common">Asian tiger mosquito</name>
    <name type="synonym">Stegomyia albopicta</name>
    <dbReference type="NCBI Taxonomy" id="7160"/>
    <lineage>
        <taxon>Eukaryota</taxon>
        <taxon>Metazoa</taxon>
        <taxon>Ecdysozoa</taxon>
        <taxon>Arthropoda</taxon>
        <taxon>Hexapoda</taxon>
        <taxon>Insecta</taxon>
        <taxon>Pterygota</taxon>
        <taxon>Neoptera</taxon>
        <taxon>Endopterygota</taxon>
        <taxon>Diptera</taxon>
        <taxon>Nematocera</taxon>
        <taxon>Culicoidea</taxon>
        <taxon>Culicidae</taxon>
        <taxon>Culicinae</taxon>
        <taxon>Aedini</taxon>
        <taxon>Aedes</taxon>
        <taxon>Stegomyia</taxon>
    </lineage>
</organism>
<evidence type="ECO:0000313" key="2">
    <source>
        <dbReference type="EnsemblMetazoa" id="AALFPA23_013323.P19293"/>
    </source>
</evidence>
<name>A0ABM1YYS0_AEDAL</name>
<feature type="compositionally biased region" description="Basic and acidic residues" evidence="1">
    <location>
        <begin position="222"/>
        <end position="232"/>
    </location>
</feature>
<protein>
    <recommendedName>
        <fullName evidence="4">Armadillo repeat-containing protein 2</fullName>
    </recommendedName>
</protein>
<dbReference type="GeneID" id="109400049"/>
<evidence type="ECO:0000256" key="1">
    <source>
        <dbReference type="SAM" id="MobiDB-lite"/>
    </source>
</evidence>
<accession>A0ABM1YYS0</accession>
<feature type="region of interest" description="Disordered" evidence="1">
    <location>
        <begin position="116"/>
        <end position="135"/>
    </location>
</feature>